<dbReference type="EMBL" id="RIAR02000001">
    <property type="protein sequence ID" value="NSL86558.1"/>
    <property type="molecule type" value="Genomic_DNA"/>
</dbReference>
<accession>A0A433WCD9</accession>
<proteinExistence type="predicted"/>
<evidence type="ECO:0000313" key="2">
    <source>
        <dbReference type="Proteomes" id="UP000281028"/>
    </source>
</evidence>
<dbReference type="Proteomes" id="UP000281028">
    <property type="component" value="Unassembled WGS sequence"/>
</dbReference>
<organism evidence="1 2">
    <name type="scientific">Chitinophaga solisilvae</name>
    <dbReference type="NCBI Taxonomy" id="1233460"/>
    <lineage>
        <taxon>Bacteria</taxon>
        <taxon>Pseudomonadati</taxon>
        <taxon>Bacteroidota</taxon>
        <taxon>Chitinophagia</taxon>
        <taxon>Chitinophagales</taxon>
        <taxon>Chitinophagaceae</taxon>
        <taxon>Chitinophaga</taxon>
    </lineage>
</organism>
<name>A0A433WCD9_9BACT</name>
<reference evidence="1" key="1">
    <citation type="submission" date="2020-05" db="EMBL/GenBank/DDBJ databases">
        <title>Chitinophaga laudate sp. nov., isolated from a tropical peat swamp.</title>
        <authorList>
            <person name="Goh C.B.S."/>
            <person name="Lee M.S."/>
            <person name="Parimannan S."/>
            <person name="Pasbakhsh P."/>
            <person name="Yule C.M."/>
            <person name="Rajandas H."/>
            <person name="Loke S."/>
            <person name="Croft L."/>
            <person name="Tan J.B.L."/>
        </authorList>
    </citation>
    <scope>NUCLEOTIDE SEQUENCE</scope>
    <source>
        <strain evidence="1">Mgbs1</strain>
    </source>
</reference>
<dbReference type="OrthoDB" id="667398at2"/>
<gene>
    <name evidence="1" type="ORF">ECE50_006940</name>
</gene>
<protein>
    <submittedName>
        <fullName evidence="1">Uncharacterized protein</fullName>
    </submittedName>
</protein>
<evidence type="ECO:0000313" key="1">
    <source>
        <dbReference type="EMBL" id="NSL86558.1"/>
    </source>
</evidence>
<sequence length="163" mass="18703">MDYKSISMLLEKYWEGETSLEEEAELREFFSTPHPDLPEALQEAAPLFGYFHEEATRELVMPSVPELTNTAKVIALPVFRHWMKYAAVLLIGIGLGYAFRQHHQQEQLIAANMQRVNMDDPQRAFAETKKALQLLARNLNKGTGQMQKLAYFNEATEMIEGKN</sequence>
<comment type="caution">
    <text evidence="1">The sequence shown here is derived from an EMBL/GenBank/DDBJ whole genome shotgun (WGS) entry which is preliminary data.</text>
</comment>
<keyword evidence="2" id="KW-1185">Reference proteome</keyword>
<dbReference type="AlphaFoldDB" id="A0A433WCD9"/>